<keyword evidence="2" id="KW-1185">Reference proteome</keyword>
<evidence type="ECO:0000313" key="1">
    <source>
        <dbReference type="EMBL" id="MFF5293050.1"/>
    </source>
</evidence>
<accession>A0ABW6WKJ1</accession>
<evidence type="ECO:0000313" key="2">
    <source>
        <dbReference type="Proteomes" id="UP001602245"/>
    </source>
</evidence>
<dbReference type="EMBL" id="JBIAZU010000005">
    <property type="protein sequence ID" value="MFF5293050.1"/>
    <property type="molecule type" value="Genomic_DNA"/>
</dbReference>
<comment type="caution">
    <text evidence="1">The sequence shown here is derived from an EMBL/GenBank/DDBJ whole genome shotgun (WGS) entry which is preliminary data.</text>
</comment>
<sequence length="194" mass="21822">MSSIVALVGVWIGGRLSFRTQEKGWKEAESQRWHDLRQATYGDFLAAARRYRTYVGRSETRFELTPYADGTRLSPRFDEQGTVHKQALDAALAQVQFVAQYQQTASAARTLVGMADRTAVAKTVYGSKMVPARIDDLFWDSEMEFVNAIRAELGLMPLVRDIYDGPRKTVDCELFDAYRATQKQSLKDLGGDPA</sequence>
<dbReference type="Proteomes" id="UP001602245">
    <property type="component" value="Unassembled WGS sequence"/>
</dbReference>
<protein>
    <submittedName>
        <fullName evidence="1">Uncharacterized protein</fullName>
    </submittedName>
</protein>
<reference evidence="1 2" key="1">
    <citation type="submission" date="2024-10" db="EMBL/GenBank/DDBJ databases">
        <title>The Natural Products Discovery Center: Release of the First 8490 Sequenced Strains for Exploring Actinobacteria Biosynthetic Diversity.</title>
        <authorList>
            <person name="Kalkreuter E."/>
            <person name="Kautsar S.A."/>
            <person name="Yang D."/>
            <person name="Bader C.D."/>
            <person name="Teijaro C.N."/>
            <person name="Fluegel L."/>
            <person name="Davis C.M."/>
            <person name="Simpson J.R."/>
            <person name="Lauterbach L."/>
            <person name="Steele A.D."/>
            <person name="Gui C."/>
            <person name="Meng S."/>
            <person name="Li G."/>
            <person name="Viehrig K."/>
            <person name="Ye F."/>
            <person name="Su P."/>
            <person name="Kiefer A.F."/>
            <person name="Nichols A."/>
            <person name="Cepeda A.J."/>
            <person name="Yan W."/>
            <person name="Fan B."/>
            <person name="Jiang Y."/>
            <person name="Adhikari A."/>
            <person name="Zheng C.-J."/>
            <person name="Schuster L."/>
            <person name="Cowan T.M."/>
            <person name="Smanski M.J."/>
            <person name="Chevrette M.G."/>
            <person name="De Carvalho L.P.S."/>
            <person name="Shen B."/>
        </authorList>
    </citation>
    <scope>NUCLEOTIDE SEQUENCE [LARGE SCALE GENOMIC DNA]</scope>
    <source>
        <strain evidence="1 2">NPDC000087</strain>
    </source>
</reference>
<dbReference type="RefSeq" id="WP_157296049.1">
    <property type="nucleotide sequence ID" value="NZ_JBIAZU010000005.1"/>
</dbReference>
<organism evidence="1 2">
    <name type="scientific">Paractinoplanes globisporus</name>
    <dbReference type="NCBI Taxonomy" id="113565"/>
    <lineage>
        <taxon>Bacteria</taxon>
        <taxon>Bacillati</taxon>
        <taxon>Actinomycetota</taxon>
        <taxon>Actinomycetes</taxon>
        <taxon>Micromonosporales</taxon>
        <taxon>Micromonosporaceae</taxon>
        <taxon>Paractinoplanes</taxon>
    </lineage>
</organism>
<proteinExistence type="predicted"/>
<name>A0ABW6WKJ1_9ACTN</name>
<gene>
    <name evidence="1" type="ORF">ACFY35_26730</name>
</gene>